<dbReference type="InterPro" id="IPR029058">
    <property type="entry name" value="AB_hydrolase_fold"/>
</dbReference>
<keyword evidence="2" id="KW-0378">Hydrolase</keyword>
<organism evidence="2 3">
    <name type="scientific">Lichenibacterium minor</name>
    <dbReference type="NCBI Taxonomy" id="2316528"/>
    <lineage>
        <taxon>Bacteria</taxon>
        <taxon>Pseudomonadati</taxon>
        <taxon>Pseudomonadota</taxon>
        <taxon>Alphaproteobacteria</taxon>
        <taxon>Hyphomicrobiales</taxon>
        <taxon>Lichenihabitantaceae</taxon>
        <taxon>Lichenibacterium</taxon>
    </lineage>
</organism>
<dbReference type="RefSeq" id="WP_129229683.1">
    <property type="nucleotide sequence ID" value="NZ_QYBB01000061.1"/>
</dbReference>
<evidence type="ECO:0000313" key="2">
    <source>
        <dbReference type="EMBL" id="RYC29251.1"/>
    </source>
</evidence>
<dbReference type="AlphaFoldDB" id="A0A4Q2U2X8"/>
<dbReference type="OrthoDB" id="9780765at2"/>
<dbReference type="InterPro" id="IPR050471">
    <property type="entry name" value="AB_hydrolase"/>
</dbReference>
<protein>
    <submittedName>
        <fullName evidence="2">Alpha/beta hydrolase</fullName>
    </submittedName>
</protein>
<dbReference type="SUPFAM" id="SSF53474">
    <property type="entry name" value="alpha/beta-Hydrolases"/>
    <property type="match status" value="1"/>
</dbReference>
<dbReference type="PANTHER" id="PTHR43433">
    <property type="entry name" value="HYDROLASE, ALPHA/BETA FOLD FAMILY PROTEIN"/>
    <property type="match status" value="1"/>
</dbReference>
<dbReference type="PANTHER" id="PTHR43433:SF4">
    <property type="entry name" value="NON-HEME CHLOROPEROXIDASE-RELATED"/>
    <property type="match status" value="1"/>
</dbReference>
<evidence type="ECO:0000259" key="1">
    <source>
        <dbReference type="Pfam" id="PF00561"/>
    </source>
</evidence>
<dbReference type="Proteomes" id="UP000290759">
    <property type="component" value="Unassembled WGS sequence"/>
</dbReference>
<accession>A0A4Q2U2X8</accession>
<evidence type="ECO:0000313" key="3">
    <source>
        <dbReference type="Proteomes" id="UP000290759"/>
    </source>
</evidence>
<comment type="caution">
    <text evidence="2">The sequence shown here is derived from an EMBL/GenBank/DDBJ whole genome shotgun (WGS) entry which is preliminary data.</text>
</comment>
<gene>
    <name evidence="2" type="ORF">D3273_25015</name>
</gene>
<dbReference type="GO" id="GO:0016787">
    <property type="term" value="F:hydrolase activity"/>
    <property type="evidence" value="ECO:0007669"/>
    <property type="project" value="UniProtKB-KW"/>
</dbReference>
<dbReference type="Gene3D" id="3.40.50.1820">
    <property type="entry name" value="alpha/beta hydrolase"/>
    <property type="match status" value="1"/>
</dbReference>
<dbReference type="InterPro" id="IPR000073">
    <property type="entry name" value="AB_hydrolase_1"/>
</dbReference>
<dbReference type="PRINTS" id="PR00111">
    <property type="entry name" value="ABHYDROLASE"/>
</dbReference>
<proteinExistence type="predicted"/>
<dbReference type="Pfam" id="PF00561">
    <property type="entry name" value="Abhydrolase_1"/>
    <property type="match status" value="1"/>
</dbReference>
<keyword evidence="3" id="KW-1185">Reference proteome</keyword>
<reference evidence="2 3" key="2">
    <citation type="submission" date="2019-02" db="EMBL/GenBank/DDBJ databases">
        <title>'Lichenibacterium ramalinii' gen. nov. sp. nov., 'Lichenibacterium minor' gen. nov. sp. nov.</title>
        <authorList>
            <person name="Pankratov T."/>
        </authorList>
    </citation>
    <scope>NUCLEOTIDE SEQUENCE [LARGE SCALE GENOMIC DNA]</scope>
    <source>
        <strain evidence="2 3">RmlP026</strain>
    </source>
</reference>
<name>A0A4Q2U2X8_9HYPH</name>
<feature type="domain" description="AB hydrolase-1" evidence="1">
    <location>
        <begin position="67"/>
        <end position="295"/>
    </location>
</feature>
<sequence>MTNKLSTAGLFGLLTAAMIPGRSEAQQLTSPPTPTVAQAVSADQRQGQYVDADGVHIFYQVAGTGTPLLLIHGFPLSGQLFQGQLAGLSRQFRVITPDLRGFGKTATPDDRGSIQTYARDMLGLMNQLGVSKAIIGGHSMGGQITLQMYRQAPERFLGMLLIDTNAMGASVEEQAEWPGFGAQAEQQGVPSFVPTVTGQMLTGTGRLNDPPLAETMMDILAEASVNGVKGGGQALATRPDFTGLLPKIAVPTLVIVGVDDPIYALEVSETMKVAIPGAALAIVPQAEHASIFEQPAYANAAITRWAAQHYLR</sequence>
<reference evidence="2 3" key="1">
    <citation type="submission" date="2018-12" db="EMBL/GenBank/DDBJ databases">
        <authorList>
            <person name="Grouzdev D.S."/>
            <person name="Krutkina M.S."/>
        </authorList>
    </citation>
    <scope>NUCLEOTIDE SEQUENCE [LARGE SCALE GENOMIC DNA]</scope>
    <source>
        <strain evidence="2 3">RmlP026</strain>
    </source>
</reference>
<dbReference type="EMBL" id="QYBB01000061">
    <property type="protein sequence ID" value="RYC29251.1"/>
    <property type="molecule type" value="Genomic_DNA"/>
</dbReference>